<organism evidence="12 13">
    <name type="scientific">Candidatus Doudnabacteria bacterium RIFCSPHIGHO2_01_FULL_50_11</name>
    <dbReference type="NCBI Taxonomy" id="1817828"/>
    <lineage>
        <taxon>Bacteria</taxon>
        <taxon>Candidatus Doudnaibacteriota</taxon>
    </lineage>
</organism>
<dbReference type="GO" id="GO:0004488">
    <property type="term" value="F:methylenetetrahydrofolate dehydrogenase (NADP+) activity"/>
    <property type="evidence" value="ECO:0007669"/>
    <property type="project" value="UniProtKB-UniRule"/>
</dbReference>
<comment type="subunit">
    <text evidence="9">Homodimer.</text>
</comment>
<keyword evidence="7 9" id="KW-0486">Methionine biosynthesis</keyword>
<comment type="catalytic activity">
    <reaction evidence="9">
        <text>(6R)-5,10-methenyltetrahydrofolate + H2O = (6R)-10-formyltetrahydrofolate + H(+)</text>
        <dbReference type="Rhea" id="RHEA:23700"/>
        <dbReference type="ChEBI" id="CHEBI:15377"/>
        <dbReference type="ChEBI" id="CHEBI:15378"/>
        <dbReference type="ChEBI" id="CHEBI:57455"/>
        <dbReference type="ChEBI" id="CHEBI:195366"/>
        <dbReference type="EC" id="3.5.4.9"/>
    </reaction>
</comment>
<dbReference type="GO" id="GO:0006164">
    <property type="term" value="P:purine nucleotide biosynthetic process"/>
    <property type="evidence" value="ECO:0007669"/>
    <property type="project" value="UniProtKB-KW"/>
</dbReference>
<dbReference type="EC" id="3.5.4.9" evidence="9"/>
<dbReference type="InterPro" id="IPR046346">
    <property type="entry name" value="Aminoacid_DH-like_N_sf"/>
</dbReference>
<protein>
    <recommendedName>
        <fullName evidence="9">Bifunctional protein FolD</fullName>
    </recommendedName>
    <domain>
        <recommendedName>
            <fullName evidence="9">Methylenetetrahydrofolate dehydrogenase</fullName>
            <ecNumber evidence="9">1.5.1.5</ecNumber>
        </recommendedName>
    </domain>
    <domain>
        <recommendedName>
            <fullName evidence="9">Methenyltetrahydrofolate cyclohydrolase</fullName>
            <ecNumber evidence="9">3.5.4.9</ecNumber>
        </recommendedName>
    </domain>
</protein>
<evidence type="ECO:0000256" key="7">
    <source>
        <dbReference type="ARBA" id="ARBA00023167"/>
    </source>
</evidence>
<dbReference type="GO" id="GO:0004477">
    <property type="term" value="F:methenyltetrahydrofolate cyclohydrolase activity"/>
    <property type="evidence" value="ECO:0007669"/>
    <property type="project" value="UniProtKB-UniRule"/>
</dbReference>
<dbReference type="InterPro" id="IPR020631">
    <property type="entry name" value="THF_DH/CycHdrlase_NAD-bd_dom"/>
</dbReference>
<dbReference type="InterPro" id="IPR020630">
    <property type="entry name" value="THF_DH/CycHdrlase_cat_dom"/>
</dbReference>
<dbReference type="GO" id="GO:0000105">
    <property type="term" value="P:L-histidine biosynthetic process"/>
    <property type="evidence" value="ECO:0007669"/>
    <property type="project" value="UniProtKB-KW"/>
</dbReference>
<proteinExistence type="inferred from homology"/>
<dbReference type="InterPro" id="IPR036291">
    <property type="entry name" value="NAD(P)-bd_dom_sf"/>
</dbReference>
<accession>A0A1F5PNI6</accession>
<evidence type="ECO:0000256" key="6">
    <source>
        <dbReference type="ARBA" id="ARBA00023002"/>
    </source>
</evidence>
<comment type="similarity">
    <text evidence="9">Belongs to the tetrahydrofolate dehydrogenase/cyclohydrolase family.</text>
</comment>
<dbReference type="UniPathway" id="UPA00193"/>
<keyword evidence="8 9" id="KW-0511">Multifunctional enzyme</keyword>
<evidence type="ECO:0000256" key="1">
    <source>
        <dbReference type="ARBA" id="ARBA00004777"/>
    </source>
</evidence>
<comment type="caution">
    <text evidence="12">The sequence shown here is derived from an EMBL/GenBank/DDBJ whole genome shotgun (WGS) entry which is preliminary data.</text>
</comment>
<name>A0A1F5PNI6_9BACT</name>
<feature type="domain" description="Tetrahydrofolate dehydrogenase/cyclohydrolase NAD(P)-binding" evidence="11">
    <location>
        <begin position="137"/>
        <end position="280"/>
    </location>
</feature>
<dbReference type="CDD" id="cd01080">
    <property type="entry name" value="NAD_bind_m-THF_DH_Cyclohyd"/>
    <property type="match status" value="1"/>
</dbReference>
<evidence type="ECO:0000256" key="4">
    <source>
        <dbReference type="ARBA" id="ARBA00022801"/>
    </source>
</evidence>
<dbReference type="HAMAP" id="MF_01576">
    <property type="entry name" value="THF_DHG_CYH"/>
    <property type="match status" value="1"/>
</dbReference>
<dbReference type="Proteomes" id="UP000178377">
    <property type="component" value="Unassembled WGS sequence"/>
</dbReference>
<comment type="catalytic activity">
    <reaction evidence="9">
        <text>(6R)-5,10-methylene-5,6,7,8-tetrahydrofolate + NADP(+) = (6R)-5,10-methenyltetrahydrofolate + NADPH</text>
        <dbReference type="Rhea" id="RHEA:22812"/>
        <dbReference type="ChEBI" id="CHEBI:15636"/>
        <dbReference type="ChEBI" id="CHEBI:57455"/>
        <dbReference type="ChEBI" id="CHEBI:57783"/>
        <dbReference type="ChEBI" id="CHEBI:58349"/>
        <dbReference type="EC" id="1.5.1.5"/>
    </reaction>
</comment>
<dbReference type="PRINTS" id="PR00085">
    <property type="entry name" value="THFDHDRGNASE"/>
</dbReference>
<evidence type="ECO:0000313" key="13">
    <source>
        <dbReference type="Proteomes" id="UP000178377"/>
    </source>
</evidence>
<comment type="function">
    <text evidence="9">Catalyzes the oxidation of 5,10-methylenetetrahydrofolate to 5,10-methenyltetrahydrofolate and then the hydrolysis of 5,10-methenyltetrahydrofolate to 10-formyltetrahydrofolate.</text>
</comment>
<dbReference type="SUPFAM" id="SSF53223">
    <property type="entry name" value="Aminoacid dehydrogenase-like, N-terminal domain"/>
    <property type="match status" value="1"/>
</dbReference>
<dbReference type="SUPFAM" id="SSF51735">
    <property type="entry name" value="NAD(P)-binding Rossmann-fold domains"/>
    <property type="match status" value="1"/>
</dbReference>
<keyword evidence="9" id="KW-0368">Histidine biosynthesis</keyword>
<keyword evidence="4 9" id="KW-0378">Hydrolase</keyword>
<evidence type="ECO:0000313" key="12">
    <source>
        <dbReference type="EMBL" id="OGE91222.1"/>
    </source>
</evidence>
<dbReference type="GO" id="GO:0035999">
    <property type="term" value="P:tetrahydrofolate interconversion"/>
    <property type="evidence" value="ECO:0007669"/>
    <property type="project" value="UniProtKB-UniRule"/>
</dbReference>
<reference evidence="12 13" key="1">
    <citation type="journal article" date="2016" name="Nat. Commun.">
        <title>Thousands of microbial genomes shed light on interconnected biogeochemical processes in an aquifer system.</title>
        <authorList>
            <person name="Anantharaman K."/>
            <person name="Brown C.T."/>
            <person name="Hug L.A."/>
            <person name="Sharon I."/>
            <person name="Castelle C.J."/>
            <person name="Probst A.J."/>
            <person name="Thomas B.C."/>
            <person name="Singh A."/>
            <person name="Wilkins M.J."/>
            <person name="Karaoz U."/>
            <person name="Brodie E.L."/>
            <person name="Williams K.H."/>
            <person name="Hubbard S.S."/>
            <person name="Banfield J.F."/>
        </authorList>
    </citation>
    <scope>NUCLEOTIDE SEQUENCE [LARGE SCALE GENOMIC DNA]</scope>
</reference>
<evidence type="ECO:0000256" key="8">
    <source>
        <dbReference type="ARBA" id="ARBA00023268"/>
    </source>
</evidence>
<dbReference type="InterPro" id="IPR000672">
    <property type="entry name" value="THF_DH/CycHdrlase"/>
</dbReference>
<dbReference type="GO" id="GO:0005829">
    <property type="term" value="C:cytosol"/>
    <property type="evidence" value="ECO:0007669"/>
    <property type="project" value="TreeGrafter"/>
</dbReference>
<feature type="binding site" evidence="9">
    <location>
        <begin position="163"/>
        <end position="165"/>
    </location>
    <ligand>
        <name>NADP(+)</name>
        <dbReference type="ChEBI" id="CHEBI:58349"/>
    </ligand>
</feature>
<dbReference type="EC" id="1.5.1.5" evidence="9"/>
<evidence type="ECO:0000259" key="11">
    <source>
        <dbReference type="Pfam" id="PF02882"/>
    </source>
</evidence>
<dbReference type="Pfam" id="PF02882">
    <property type="entry name" value="THF_DHG_CYH_C"/>
    <property type="match status" value="1"/>
</dbReference>
<evidence type="ECO:0000259" key="10">
    <source>
        <dbReference type="Pfam" id="PF00763"/>
    </source>
</evidence>
<dbReference type="Gene3D" id="3.40.50.10860">
    <property type="entry name" value="Leucine Dehydrogenase, chain A, domain 1"/>
    <property type="match status" value="1"/>
</dbReference>
<feature type="binding site" evidence="9">
    <location>
        <position position="229"/>
    </location>
    <ligand>
        <name>NADP(+)</name>
        <dbReference type="ChEBI" id="CHEBI:58349"/>
    </ligand>
</feature>
<gene>
    <name evidence="9" type="primary">folD</name>
    <name evidence="12" type="ORF">A2722_01945</name>
</gene>
<comment type="pathway">
    <text evidence="1 9">One-carbon metabolism; tetrahydrofolate interconversion.</text>
</comment>
<dbReference type="PANTHER" id="PTHR48099:SF5">
    <property type="entry name" value="C-1-TETRAHYDROFOLATE SYNTHASE, CYTOPLASMIC"/>
    <property type="match status" value="1"/>
</dbReference>
<keyword evidence="3 9" id="KW-0658">Purine biosynthesis</keyword>
<keyword evidence="6 9" id="KW-0560">Oxidoreductase</keyword>
<dbReference type="AlphaFoldDB" id="A0A1F5PNI6"/>
<dbReference type="PANTHER" id="PTHR48099">
    <property type="entry name" value="C-1-TETRAHYDROFOLATE SYNTHASE, CYTOPLASMIC-RELATED"/>
    <property type="match status" value="1"/>
</dbReference>
<evidence type="ECO:0000256" key="5">
    <source>
        <dbReference type="ARBA" id="ARBA00022857"/>
    </source>
</evidence>
<comment type="caution">
    <text evidence="9">Lacks conserved residue(s) required for the propagation of feature annotation.</text>
</comment>
<evidence type="ECO:0000256" key="9">
    <source>
        <dbReference type="HAMAP-Rule" id="MF_01576"/>
    </source>
</evidence>
<dbReference type="STRING" id="1817828.A2722_01945"/>
<keyword evidence="5 9" id="KW-0521">NADP</keyword>
<dbReference type="Gene3D" id="3.40.50.720">
    <property type="entry name" value="NAD(P)-binding Rossmann-like Domain"/>
    <property type="match status" value="1"/>
</dbReference>
<sequence>MRLLRGGPAAEKVYQAIKLDLSKLFTLGVRPSLSVILVGDDPASLSYIGVKKRKAEELGFKFDFRHFQEDVSEHTLCKEIVELNRVSGSCGIVIQLPLPVHFHRQQVLDCVLPSLDIDGLTSANQAKLSAGTPAFVPPTPAAILELLAYYKIRLAGRHVCIVGAGDLVGKPLSKILIHRGIAVSVATAATRSLATLTKSADIVITGVGSAGVIKGSMLKSGAVVIDAGTTLRSIEGKVRLLGDVDFKSAAKRASALTPTPGGVGPLTVAMLFRNAVDACLRMHT</sequence>
<keyword evidence="2 9" id="KW-0554">One-carbon metabolism</keyword>
<evidence type="ECO:0000256" key="3">
    <source>
        <dbReference type="ARBA" id="ARBA00022755"/>
    </source>
</evidence>
<evidence type="ECO:0000256" key="2">
    <source>
        <dbReference type="ARBA" id="ARBA00022563"/>
    </source>
</evidence>
<dbReference type="GO" id="GO:0009086">
    <property type="term" value="P:methionine biosynthetic process"/>
    <property type="evidence" value="ECO:0007669"/>
    <property type="project" value="UniProtKB-KW"/>
</dbReference>
<dbReference type="Pfam" id="PF00763">
    <property type="entry name" value="THF_DHG_CYH"/>
    <property type="match status" value="1"/>
</dbReference>
<keyword evidence="9" id="KW-0028">Amino-acid biosynthesis</keyword>
<dbReference type="EMBL" id="MFEO01000003">
    <property type="protein sequence ID" value="OGE91222.1"/>
    <property type="molecule type" value="Genomic_DNA"/>
</dbReference>
<feature type="domain" description="Tetrahydrofolate dehydrogenase/cyclohydrolase catalytic" evidence="10">
    <location>
        <begin position="4"/>
        <end position="118"/>
    </location>
</feature>